<dbReference type="GO" id="GO:0005634">
    <property type="term" value="C:nucleus"/>
    <property type="evidence" value="ECO:0007669"/>
    <property type="project" value="UniProtKB-SubCell"/>
</dbReference>
<keyword evidence="9" id="KW-1185">Reference proteome</keyword>
<dbReference type="InParanoid" id="A0A4S2MRA5"/>
<feature type="compositionally biased region" description="Basic residues" evidence="6">
    <location>
        <begin position="32"/>
        <end position="44"/>
    </location>
</feature>
<dbReference type="PANTHER" id="PTHR47338:SF4">
    <property type="entry name" value="ZN(II)2CYS6 TRANSCRIPTION FACTOR (EUROFUNG)"/>
    <property type="match status" value="1"/>
</dbReference>
<reference evidence="8 9" key="1">
    <citation type="submission" date="2019-04" db="EMBL/GenBank/DDBJ databases">
        <title>Comparative genomics and transcriptomics to analyze fruiting body development in filamentous ascomycetes.</title>
        <authorList>
            <consortium name="DOE Joint Genome Institute"/>
            <person name="Lutkenhaus R."/>
            <person name="Traeger S."/>
            <person name="Breuer J."/>
            <person name="Kuo A."/>
            <person name="Lipzen A."/>
            <person name="Pangilinan J."/>
            <person name="Dilworth D."/>
            <person name="Sandor L."/>
            <person name="Poggeler S."/>
            <person name="Barry K."/>
            <person name="Grigoriev I.V."/>
            <person name="Nowrousian M."/>
        </authorList>
    </citation>
    <scope>NUCLEOTIDE SEQUENCE [LARGE SCALE GENOMIC DNA]</scope>
    <source>
        <strain evidence="8 9">CBS 389.68</strain>
    </source>
</reference>
<evidence type="ECO:0000256" key="2">
    <source>
        <dbReference type="ARBA" id="ARBA00022723"/>
    </source>
</evidence>
<dbReference type="GO" id="GO:0000981">
    <property type="term" value="F:DNA-binding transcription factor activity, RNA polymerase II-specific"/>
    <property type="evidence" value="ECO:0007669"/>
    <property type="project" value="InterPro"/>
</dbReference>
<dbReference type="SMART" id="SM00066">
    <property type="entry name" value="GAL4"/>
    <property type="match status" value="1"/>
</dbReference>
<evidence type="ECO:0000259" key="7">
    <source>
        <dbReference type="PROSITE" id="PS50048"/>
    </source>
</evidence>
<feature type="region of interest" description="Disordered" evidence="6">
    <location>
        <begin position="820"/>
        <end position="890"/>
    </location>
</feature>
<gene>
    <name evidence="8" type="ORF">EX30DRAFT_398625</name>
</gene>
<dbReference type="GO" id="GO:0008270">
    <property type="term" value="F:zinc ion binding"/>
    <property type="evidence" value="ECO:0007669"/>
    <property type="project" value="InterPro"/>
</dbReference>
<feature type="compositionally biased region" description="Low complexity" evidence="6">
    <location>
        <begin position="855"/>
        <end position="874"/>
    </location>
</feature>
<evidence type="ECO:0000256" key="6">
    <source>
        <dbReference type="SAM" id="MobiDB-lite"/>
    </source>
</evidence>
<dbReference type="GO" id="GO:0006351">
    <property type="term" value="P:DNA-templated transcription"/>
    <property type="evidence" value="ECO:0007669"/>
    <property type="project" value="InterPro"/>
</dbReference>
<feature type="region of interest" description="Disordered" evidence="6">
    <location>
        <begin position="910"/>
        <end position="968"/>
    </location>
</feature>
<feature type="region of interest" description="Disordered" evidence="6">
    <location>
        <begin position="1"/>
        <end position="74"/>
    </location>
</feature>
<keyword evidence="4" id="KW-0804">Transcription</keyword>
<dbReference type="Proteomes" id="UP000298138">
    <property type="component" value="Unassembled WGS sequence"/>
</dbReference>
<dbReference type="OrthoDB" id="5297881at2759"/>
<keyword evidence="3" id="KW-0805">Transcription regulation</keyword>
<dbReference type="SMART" id="SM00906">
    <property type="entry name" value="Fungal_trans"/>
    <property type="match status" value="1"/>
</dbReference>
<comment type="subcellular location">
    <subcellularLocation>
        <location evidence="1">Nucleus</location>
    </subcellularLocation>
</comment>
<dbReference type="PROSITE" id="PS50048">
    <property type="entry name" value="ZN2_CY6_FUNGAL_2"/>
    <property type="match status" value="1"/>
</dbReference>
<evidence type="ECO:0000313" key="8">
    <source>
        <dbReference type="EMBL" id="TGZ77297.1"/>
    </source>
</evidence>
<feature type="compositionally biased region" description="Pro residues" evidence="6">
    <location>
        <begin position="12"/>
        <end position="26"/>
    </location>
</feature>
<feature type="compositionally biased region" description="Basic and acidic residues" evidence="6">
    <location>
        <begin position="721"/>
        <end position="738"/>
    </location>
</feature>
<evidence type="ECO:0000256" key="1">
    <source>
        <dbReference type="ARBA" id="ARBA00004123"/>
    </source>
</evidence>
<protein>
    <recommendedName>
        <fullName evidence="7">Zn(2)-C6 fungal-type domain-containing protein</fullName>
    </recommendedName>
</protein>
<dbReference type="CDD" id="cd12148">
    <property type="entry name" value="fungal_TF_MHR"/>
    <property type="match status" value="1"/>
</dbReference>
<feature type="non-terminal residue" evidence="8">
    <location>
        <position position="968"/>
    </location>
</feature>
<feature type="compositionally biased region" description="Low complexity" evidence="6">
    <location>
        <begin position="675"/>
        <end position="684"/>
    </location>
</feature>
<dbReference type="AlphaFoldDB" id="A0A4S2MRA5"/>
<dbReference type="InterPro" id="IPR007219">
    <property type="entry name" value="XnlR_reg_dom"/>
</dbReference>
<dbReference type="GO" id="GO:0003677">
    <property type="term" value="F:DNA binding"/>
    <property type="evidence" value="ECO:0007669"/>
    <property type="project" value="InterPro"/>
</dbReference>
<dbReference type="SUPFAM" id="SSF57701">
    <property type="entry name" value="Zn2/Cys6 DNA-binding domain"/>
    <property type="match status" value="1"/>
</dbReference>
<dbReference type="InterPro" id="IPR036864">
    <property type="entry name" value="Zn2-C6_fun-type_DNA-bd_sf"/>
</dbReference>
<evidence type="ECO:0000256" key="4">
    <source>
        <dbReference type="ARBA" id="ARBA00023163"/>
    </source>
</evidence>
<feature type="region of interest" description="Disordered" evidence="6">
    <location>
        <begin position="157"/>
        <end position="213"/>
    </location>
</feature>
<dbReference type="Gene3D" id="4.10.240.10">
    <property type="entry name" value="Zn(2)-C6 fungal-type DNA-binding domain"/>
    <property type="match status" value="1"/>
</dbReference>
<keyword evidence="2" id="KW-0479">Metal-binding</keyword>
<dbReference type="EMBL" id="ML220155">
    <property type="protein sequence ID" value="TGZ77297.1"/>
    <property type="molecule type" value="Genomic_DNA"/>
</dbReference>
<name>A0A4S2MRA5_9PEZI</name>
<feature type="region of interest" description="Disordered" evidence="6">
    <location>
        <begin position="675"/>
        <end position="770"/>
    </location>
</feature>
<proteinExistence type="predicted"/>
<dbReference type="Pfam" id="PF00172">
    <property type="entry name" value="Zn_clus"/>
    <property type="match status" value="1"/>
</dbReference>
<dbReference type="Pfam" id="PF04082">
    <property type="entry name" value="Fungal_trans"/>
    <property type="match status" value="1"/>
</dbReference>
<dbReference type="InterPro" id="IPR050815">
    <property type="entry name" value="TF_fung"/>
</dbReference>
<dbReference type="STRING" id="341454.A0A4S2MRA5"/>
<feature type="compositionally biased region" description="Pro residues" evidence="6">
    <location>
        <begin position="45"/>
        <end position="58"/>
    </location>
</feature>
<accession>A0A4S2MRA5</accession>
<evidence type="ECO:0000256" key="3">
    <source>
        <dbReference type="ARBA" id="ARBA00023015"/>
    </source>
</evidence>
<keyword evidence="5" id="KW-0539">Nucleus</keyword>
<dbReference type="InterPro" id="IPR001138">
    <property type="entry name" value="Zn2Cys6_DnaBD"/>
</dbReference>
<evidence type="ECO:0000256" key="5">
    <source>
        <dbReference type="ARBA" id="ARBA00023242"/>
    </source>
</evidence>
<feature type="compositionally biased region" description="Low complexity" evidence="6">
    <location>
        <begin position="820"/>
        <end position="830"/>
    </location>
</feature>
<organism evidence="8 9">
    <name type="scientific">Ascodesmis nigricans</name>
    <dbReference type="NCBI Taxonomy" id="341454"/>
    <lineage>
        <taxon>Eukaryota</taxon>
        <taxon>Fungi</taxon>
        <taxon>Dikarya</taxon>
        <taxon>Ascomycota</taxon>
        <taxon>Pezizomycotina</taxon>
        <taxon>Pezizomycetes</taxon>
        <taxon>Pezizales</taxon>
        <taxon>Ascodesmidaceae</taxon>
        <taxon>Ascodesmis</taxon>
    </lineage>
</organism>
<feature type="domain" description="Zn(2)-C6 fungal-type" evidence="7">
    <location>
        <begin position="77"/>
        <end position="107"/>
    </location>
</feature>
<sequence length="968" mass="105475">MLSSSSTSPSNPHHPPPPPPPPPHPHPPAHEHHNHNHNHNHNHPSHPPIPARTNPPVPIAKLPNPHRPSSTARENMNCKNCRKRKIKCSRTRPSCTACDMLRSECVYDAVPKKRGPKTEVLEELTKRIEWLERKLVETEAGRGGEMVDGGNQPEALLEQQSSQSPPRHGVDQRTAESPARRRGSNTESGPIPSPPPPILAPSRPRTASTSTAPDISTTNIALVPRLVDVFFSRINGKPYNFFHEPSFRASFSAGTLPAGVINAVCAAAVRYIPAEELEDNTPQQYAESFANTARAQVDADEPTLENLQAMLILSMTFYAMGYGRKAWMQMGPAIRMTLSLDLHRELPASHPATPLDREIRRRVFWTCYLMDRFTVSGSLRPPQLSDRSIHLRLPCPSFSFSSSSGSDFTSTSASASAEAPFFSPTRAPPTAHALPPSSRLITIVRILGRIIKYTQSGGLKGDSHFPWHCASHLSRIRAELESWSASSGIVQSPIMRETSPGEATTVILSWVIYHVSHLLLFRPFLPVEMADIEPGTHGEWQRGVVGECLRHAREMVRLVREAEGSGVGVEWPAFVGFALATAGGVLVHGEGYGMQEGGDEGGNGGDGDRQALERVLGMVERLRGLWVCMAQHLCTLRLLRLTHHHLLKHPSQSPRPSVFHLDDFFDRYALAFAPSSSSSSISPSPAAPGPAGGKFESCHVPFIDTPNGGGGGGGDAPSPVHPHDPLPPQHEDDHRPNELHPQLGYDGVLHHEHHKHGGGGPSAAQDTAAAPNASPYNTLFANLGIPGLAGHSNLNITDLLFPHELGFSWSSDWPVDFPSPSHHLPLSPQHQHQHHTTHSHHHHRHQHLLAHHHQSQSPTPSGTTSEPTRRTSSGVNNSTGTLGFRKTLYDPSTHVPDEILPFAVMAAELEEDDDTHSDSGSGEQGLGYTHHDQHQQRDGEEGSIAGMMGRGVKRKRGDDLEAGGVVHG</sequence>
<dbReference type="PANTHER" id="PTHR47338">
    <property type="entry name" value="ZN(II)2CYS6 TRANSCRIPTION FACTOR (EUROFUNG)-RELATED"/>
    <property type="match status" value="1"/>
</dbReference>
<evidence type="ECO:0000313" key="9">
    <source>
        <dbReference type="Proteomes" id="UP000298138"/>
    </source>
</evidence>
<feature type="compositionally biased region" description="Basic and acidic residues" evidence="6">
    <location>
        <begin position="929"/>
        <end position="940"/>
    </location>
</feature>
<feature type="compositionally biased region" description="Basic residues" evidence="6">
    <location>
        <begin position="831"/>
        <end position="854"/>
    </location>
</feature>
<feature type="compositionally biased region" description="Low complexity" evidence="6">
    <location>
        <begin position="1"/>
        <end position="11"/>
    </location>
</feature>
<dbReference type="CDD" id="cd00067">
    <property type="entry name" value="GAL4"/>
    <property type="match status" value="1"/>
</dbReference>